<dbReference type="PANTHER" id="PTHR18895">
    <property type="entry name" value="HEMK METHYLTRANSFERASE"/>
    <property type="match status" value="1"/>
</dbReference>
<dbReference type="InterPro" id="IPR002052">
    <property type="entry name" value="DNA_methylase_N6_adenine_CS"/>
</dbReference>
<keyword evidence="3 7" id="KW-0808">Transferase</keyword>
<reference evidence="7" key="2">
    <citation type="journal article" date="2021" name="PeerJ">
        <title>Extensive microbial diversity within the chicken gut microbiome revealed by metagenomics and culture.</title>
        <authorList>
            <person name="Gilroy R."/>
            <person name="Ravi A."/>
            <person name="Getino M."/>
            <person name="Pursley I."/>
            <person name="Horton D.L."/>
            <person name="Alikhan N.F."/>
            <person name="Baker D."/>
            <person name="Gharbi K."/>
            <person name="Hall N."/>
            <person name="Watson M."/>
            <person name="Adriaenssens E.M."/>
            <person name="Foster-Nyarko E."/>
            <person name="Jarju S."/>
            <person name="Secka A."/>
            <person name="Antonio M."/>
            <person name="Oren A."/>
            <person name="Chaudhuri R.R."/>
            <person name="La Ragione R."/>
            <person name="Hildebrand F."/>
            <person name="Pallen M.J."/>
        </authorList>
    </citation>
    <scope>NUCLEOTIDE SEQUENCE</scope>
    <source>
        <strain evidence="7">CHK193-30670</strain>
    </source>
</reference>
<dbReference type="PANTHER" id="PTHR18895:SF74">
    <property type="entry name" value="MTRF1L RELEASE FACTOR GLUTAMINE METHYLTRANSFERASE"/>
    <property type="match status" value="1"/>
</dbReference>
<dbReference type="InterPro" id="IPR019874">
    <property type="entry name" value="RF_methyltr_PrmC"/>
</dbReference>
<dbReference type="EC" id="2.1.1.297" evidence="1"/>
<comment type="catalytic activity">
    <reaction evidence="5">
        <text>L-glutaminyl-[peptide chain release factor] + S-adenosyl-L-methionine = N(5)-methyl-L-glutaminyl-[peptide chain release factor] + S-adenosyl-L-homocysteine + H(+)</text>
        <dbReference type="Rhea" id="RHEA:42896"/>
        <dbReference type="Rhea" id="RHEA-COMP:10271"/>
        <dbReference type="Rhea" id="RHEA-COMP:10272"/>
        <dbReference type="ChEBI" id="CHEBI:15378"/>
        <dbReference type="ChEBI" id="CHEBI:30011"/>
        <dbReference type="ChEBI" id="CHEBI:57856"/>
        <dbReference type="ChEBI" id="CHEBI:59789"/>
        <dbReference type="ChEBI" id="CHEBI:61891"/>
        <dbReference type="EC" id="2.1.1.297"/>
    </reaction>
</comment>
<feature type="domain" description="Methyltransferase small" evidence="6">
    <location>
        <begin position="74"/>
        <end position="160"/>
    </location>
</feature>
<dbReference type="InterPro" id="IPR050320">
    <property type="entry name" value="N5-glutamine_MTase"/>
</dbReference>
<evidence type="ECO:0000256" key="2">
    <source>
        <dbReference type="ARBA" id="ARBA00022603"/>
    </source>
</evidence>
<name>A0A9D1IPS9_9FIRM</name>
<organism evidence="7 8">
    <name type="scientific">Candidatus Aphodocola excrementigallinarum</name>
    <dbReference type="NCBI Taxonomy" id="2840670"/>
    <lineage>
        <taxon>Bacteria</taxon>
        <taxon>Bacillati</taxon>
        <taxon>Bacillota</taxon>
        <taxon>Bacilli</taxon>
        <taxon>Candidatus Aphodocola</taxon>
    </lineage>
</organism>
<protein>
    <recommendedName>
        <fullName evidence="1">peptide chain release factor N(5)-glutamine methyltransferase</fullName>
        <ecNumber evidence="1">2.1.1.297</ecNumber>
    </recommendedName>
</protein>
<evidence type="ECO:0000256" key="3">
    <source>
        <dbReference type="ARBA" id="ARBA00022679"/>
    </source>
</evidence>
<dbReference type="Gene3D" id="3.40.50.150">
    <property type="entry name" value="Vaccinia Virus protein VP39"/>
    <property type="match status" value="1"/>
</dbReference>
<dbReference type="GO" id="GO:0102559">
    <property type="term" value="F:peptide chain release factor N(5)-glutamine methyltransferase activity"/>
    <property type="evidence" value="ECO:0007669"/>
    <property type="project" value="UniProtKB-EC"/>
</dbReference>
<proteinExistence type="predicted"/>
<dbReference type="Proteomes" id="UP000824074">
    <property type="component" value="Unassembled WGS sequence"/>
</dbReference>
<dbReference type="AlphaFoldDB" id="A0A9D1IPS9"/>
<keyword evidence="4" id="KW-0949">S-adenosyl-L-methionine</keyword>
<dbReference type="InterPro" id="IPR004556">
    <property type="entry name" value="HemK-like"/>
</dbReference>
<accession>A0A9D1IPS9</accession>
<dbReference type="Pfam" id="PF05175">
    <property type="entry name" value="MTS"/>
    <property type="match status" value="1"/>
</dbReference>
<dbReference type="PROSITE" id="PS00092">
    <property type="entry name" value="N6_MTASE"/>
    <property type="match status" value="1"/>
</dbReference>
<evidence type="ECO:0000259" key="6">
    <source>
        <dbReference type="Pfam" id="PF05175"/>
    </source>
</evidence>
<gene>
    <name evidence="7" type="primary">prmC</name>
    <name evidence="7" type="ORF">IAB68_04445</name>
</gene>
<evidence type="ECO:0000256" key="4">
    <source>
        <dbReference type="ARBA" id="ARBA00022691"/>
    </source>
</evidence>
<dbReference type="GO" id="GO:0032259">
    <property type="term" value="P:methylation"/>
    <property type="evidence" value="ECO:0007669"/>
    <property type="project" value="UniProtKB-KW"/>
</dbReference>
<reference evidence="7" key="1">
    <citation type="submission" date="2020-10" db="EMBL/GenBank/DDBJ databases">
        <authorList>
            <person name="Gilroy R."/>
        </authorList>
    </citation>
    <scope>NUCLEOTIDE SEQUENCE</scope>
    <source>
        <strain evidence="7">CHK193-30670</strain>
    </source>
</reference>
<dbReference type="SUPFAM" id="SSF53335">
    <property type="entry name" value="S-adenosyl-L-methionine-dependent methyltransferases"/>
    <property type="match status" value="1"/>
</dbReference>
<sequence length="238" mass="27113">MKKEIEYLKKYYKGNINDAIKLLEEGKPVQYIVGDVDFYGYVLDVNQNVLIPRRETEELVEEVIKRSKDFSNPLIIDVGTGSGAIAIALSKELGINVYASDISKKALEVAYKNATKTNADVTFFEGDMLKPYIDKKLKVDIIVSNPPYIKEDEEIEDIVKNNEPNIALYAKNNGLEFYESILKDAKYVLNDKFLIAFEIGCSQNEDVSSLAKKYLKDVKVETKKDLSGKNRFVFVYNY</sequence>
<comment type="caution">
    <text evidence="7">The sequence shown here is derived from an EMBL/GenBank/DDBJ whole genome shotgun (WGS) entry which is preliminary data.</text>
</comment>
<evidence type="ECO:0000256" key="1">
    <source>
        <dbReference type="ARBA" id="ARBA00012771"/>
    </source>
</evidence>
<dbReference type="InterPro" id="IPR007848">
    <property type="entry name" value="Small_mtfrase_dom"/>
</dbReference>
<dbReference type="NCBIfam" id="TIGR00536">
    <property type="entry name" value="hemK_fam"/>
    <property type="match status" value="1"/>
</dbReference>
<keyword evidence="2 7" id="KW-0489">Methyltransferase</keyword>
<evidence type="ECO:0000313" key="8">
    <source>
        <dbReference type="Proteomes" id="UP000824074"/>
    </source>
</evidence>
<dbReference type="EMBL" id="DVMT01000044">
    <property type="protein sequence ID" value="HIU40531.1"/>
    <property type="molecule type" value="Genomic_DNA"/>
</dbReference>
<dbReference type="CDD" id="cd02440">
    <property type="entry name" value="AdoMet_MTases"/>
    <property type="match status" value="1"/>
</dbReference>
<dbReference type="InterPro" id="IPR029063">
    <property type="entry name" value="SAM-dependent_MTases_sf"/>
</dbReference>
<evidence type="ECO:0000313" key="7">
    <source>
        <dbReference type="EMBL" id="HIU40531.1"/>
    </source>
</evidence>
<dbReference type="GO" id="GO:0003676">
    <property type="term" value="F:nucleic acid binding"/>
    <property type="evidence" value="ECO:0007669"/>
    <property type="project" value="InterPro"/>
</dbReference>
<dbReference type="NCBIfam" id="TIGR03534">
    <property type="entry name" value="RF_mod_PrmC"/>
    <property type="match status" value="1"/>
</dbReference>
<evidence type="ECO:0000256" key="5">
    <source>
        <dbReference type="ARBA" id="ARBA00048391"/>
    </source>
</evidence>